<dbReference type="EMBL" id="KV407456">
    <property type="protein sequence ID" value="KZF24251.1"/>
    <property type="molecule type" value="Genomic_DNA"/>
</dbReference>
<feature type="region of interest" description="Disordered" evidence="2">
    <location>
        <begin position="486"/>
        <end position="505"/>
    </location>
</feature>
<evidence type="ECO:0000313" key="4">
    <source>
        <dbReference type="Proteomes" id="UP000076632"/>
    </source>
</evidence>
<dbReference type="GeneID" id="28902110"/>
<gene>
    <name evidence="3" type="ORF">L228DRAFT_92491</name>
</gene>
<feature type="region of interest" description="Disordered" evidence="2">
    <location>
        <begin position="398"/>
        <end position="421"/>
    </location>
</feature>
<dbReference type="InParanoid" id="A0A165I227"/>
<reference evidence="3 4" key="1">
    <citation type="journal article" date="2016" name="Fungal Biol.">
        <title>The genome of Xylona heveae provides a window into fungal endophytism.</title>
        <authorList>
            <person name="Gazis R."/>
            <person name="Kuo A."/>
            <person name="Riley R."/>
            <person name="LaButti K."/>
            <person name="Lipzen A."/>
            <person name="Lin J."/>
            <person name="Amirebrahimi M."/>
            <person name="Hesse C.N."/>
            <person name="Spatafora J.W."/>
            <person name="Henrissat B."/>
            <person name="Hainaut M."/>
            <person name="Grigoriev I.V."/>
            <person name="Hibbett D.S."/>
        </authorList>
    </citation>
    <scope>NUCLEOTIDE SEQUENCE [LARGE SCALE GENOMIC DNA]</scope>
    <source>
        <strain evidence="3 4">TC161</strain>
    </source>
</reference>
<dbReference type="Proteomes" id="UP000076632">
    <property type="component" value="Unassembled WGS sequence"/>
</dbReference>
<feature type="coiled-coil region" evidence="1">
    <location>
        <begin position="133"/>
        <end position="178"/>
    </location>
</feature>
<evidence type="ECO:0000256" key="1">
    <source>
        <dbReference type="SAM" id="Coils"/>
    </source>
</evidence>
<feature type="region of interest" description="Disordered" evidence="2">
    <location>
        <begin position="283"/>
        <end position="323"/>
    </location>
</feature>
<sequence>MSLTWSLQALLVRHEAYMADAVADRLNLTAQIERLEGEKKELEASNARIIEENKGLTEQLEGLNAAVIESDAQIKTLTESLEESQQKLQKLSRLAARAERLEIQVTTFDQGQAEMQQRLALAEEDGRTAVQRWKQAERTLLSLHDQIERIETEAREERERHEEIIERMERRRAVEQELVDAAGRLKNKAVVTAVERDHGGGNAVSHFVKDILQDNANLQLGIVELREMLINSNEEITNLREQLLLHQPELPNGGAQRRSGNLLEELGSEAPRSLSQELHVHHHYHAASRMPDTSRQRSVHRKPKSKRTPTNPASHTSPSSARNARAYTFKSIRPSPPSTAAAILSHTSVSIPPAPPAPHRWSVQSAQSRSSIAASSVPSSPQSMLHSSSIFERAFNDNAADSSRPTSPESNGVMSPGFLPLHKKRNSDASFRSFSTPAMSHFRRPSSALLPGDLPPAVDEADFLETAGPVGLAISDCGHSTIAEEEDLEGGDACGKGDGSTSRETLRTKGNDIDEMHEVTLNHDDMMGNPLSPSDDLALPKSHRPLLRRAASHESLLSLSTAVDIPAGQRRGSQSIATSYGFPSSLSFGISSPSAALASSRPVLSSMTATARPTMPQRGYNSSMYNRTLLSGSYRDTVGKRSVSAEQVPRAPLGKRLGGWVWGKWGTNAPSSENNRTPNPHASRATGVNQPGRIIGLAPPAASKGAGAIVTSELDEDLLKETLAEIT</sequence>
<evidence type="ECO:0000313" key="3">
    <source>
        <dbReference type="EMBL" id="KZF24251.1"/>
    </source>
</evidence>
<feature type="compositionally biased region" description="Polar residues" evidence="2">
    <location>
        <begin position="668"/>
        <end position="680"/>
    </location>
</feature>
<feature type="compositionally biased region" description="Low complexity" evidence="2">
    <location>
        <begin position="362"/>
        <end position="385"/>
    </location>
</feature>
<dbReference type="RefSeq" id="XP_018189806.1">
    <property type="nucleotide sequence ID" value="XM_018336973.1"/>
</dbReference>
<name>A0A165I227_XYLHT</name>
<dbReference type="AlphaFoldDB" id="A0A165I227"/>
<accession>A0A165I227</accession>
<protein>
    <submittedName>
        <fullName evidence="3">Uncharacterized protein</fullName>
    </submittedName>
</protein>
<dbReference type="OrthoDB" id="4088568at2759"/>
<organism evidence="3 4">
    <name type="scientific">Xylona heveae (strain CBS 132557 / TC161)</name>
    <dbReference type="NCBI Taxonomy" id="1328760"/>
    <lineage>
        <taxon>Eukaryota</taxon>
        <taxon>Fungi</taxon>
        <taxon>Dikarya</taxon>
        <taxon>Ascomycota</taxon>
        <taxon>Pezizomycotina</taxon>
        <taxon>Xylonomycetes</taxon>
        <taxon>Xylonales</taxon>
        <taxon>Xylonaceae</taxon>
        <taxon>Xylona</taxon>
    </lineage>
</organism>
<evidence type="ECO:0000256" key="2">
    <source>
        <dbReference type="SAM" id="MobiDB-lite"/>
    </source>
</evidence>
<feature type="region of interest" description="Disordered" evidence="2">
    <location>
        <begin position="668"/>
        <end position="691"/>
    </location>
</feature>
<keyword evidence="4" id="KW-1185">Reference proteome</keyword>
<feature type="compositionally biased region" description="Polar residues" evidence="2">
    <location>
        <begin position="308"/>
        <end position="322"/>
    </location>
</feature>
<feature type="compositionally biased region" description="Polar residues" evidence="2">
    <location>
        <begin position="399"/>
        <end position="413"/>
    </location>
</feature>
<feature type="compositionally biased region" description="Basic residues" evidence="2">
    <location>
        <begin position="297"/>
        <end position="307"/>
    </location>
</feature>
<feature type="region of interest" description="Disordered" evidence="2">
    <location>
        <begin position="349"/>
        <end position="385"/>
    </location>
</feature>
<dbReference type="STRING" id="1328760.A0A165I227"/>
<feature type="coiled-coil region" evidence="1">
    <location>
        <begin position="18"/>
        <end position="104"/>
    </location>
</feature>
<proteinExistence type="predicted"/>
<dbReference type="OMA" id="PAHEVHC"/>
<keyword evidence="1" id="KW-0175">Coiled coil</keyword>